<evidence type="ECO:0000256" key="1">
    <source>
        <dbReference type="ARBA" id="ARBA00023186"/>
    </source>
</evidence>
<keyword evidence="3" id="KW-0812">Transmembrane</keyword>
<accession>A0A6G8RY73</accession>
<keyword evidence="6" id="KW-1185">Reference proteome</keyword>
<dbReference type="Pfam" id="PF00226">
    <property type="entry name" value="DnaJ"/>
    <property type="match status" value="1"/>
</dbReference>
<organism evidence="5 6">
    <name type="scientific">Acinetobacter shaoyimingii</name>
    <dbReference type="NCBI Taxonomy" id="2715164"/>
    <lineage>
        <taxon>Bacteria</taxon>
        <taxon>Pseudomonadati</taxon>
        <taxon>Pseudomonadota</taxon>
        <taxon>Gammaproteobacteria</taxon>
        <taxon>Moraxellales</taxon>
        <taxon>Moraxellaceae</taxon>
        <taxon>Acinetobacter</taxon>
    </lineage>
</organism>
<name>A0A6G8RY73_9GAMM</name>
<keyword evidence="1" id="KW-0143">Chaperone</keyword>
<evidence type="ECO:0000256" key="2">
    <source>
        <dbReference type="SAM" id="MobiDB-lite"/>
    </source>
</evidence>
<feature type="region of interest" description="Disordered" evidence="2">
    <location>
        <begin position="188"/>
        <end position="217"/>
    </location>
</feature>
<feature type="domain" description="J" evidence="4">
    <location>
        <begin position="217"/>
        <end position="279"/>
    </location>
</feature>
<reference evidence="5 6" key="1">
    <citation type="submission" date="2020-03" db="EMBL/GenBank/DDBJ databases">
        <authorList>
            <person name="Zhu W."/>
        </authorList>
    </citation>
    <scope>NUCLEOTIDE SEQUENCE [LARGE SCALE GENOMIC DNA]</scope>
    <source>
        <strain evidence="5 6">323-1</strain>
    </source>
</reference>
<dbReference type="SUPFAM" id="SSF46565">
    <property type="entry name" value="Chaperone J-domain"/>
    <property type="match status" value="1"/>
</dbReference>
<dbReference type="AlphaFoldDB" id="A0A6G8RY73"/>
<dbReference type="SMART" id="SM00271">
    <property type="entry name" value="DnaJ"/>
    <property type="match status" value="1"/>
</dbReference>
<proteinExistence type="predicted"/>
<dbReference type="RefSeq" id="WP_166225253.1">
    <property type="nucleotide sequence ID" value="NZ_CP049801.1"/>
</dbReference>
<evidence type="ECO:0000256" key="3">
    <source>
        <dbReference type="SAM" id="Phobius"/>
    </source>
</evidence>
<evidence type="ECO:0000313" key="5">
    <source>
        <dbReference type="EMBL" id="QIO06814.1"/>
    </source>
</evidence>
<protein>
    <submittedName>
        <fullName evidence="5">J domain-containing protein</fullName>
    </submittedName>
</protein>
<evidence type="ECO:0000313" key="6">
    <source>
        <dbReference type="Proteomes" id="UP000502297"/>
    </source>
</evidence>
<feature type="transmembrane region" description="Helical" evidence="3">
    <location>
        <begin position="6"/>
        <end position="32"/>
    </location>
</feature>
<dbReference type="KEGG" id="asha:G8E00_13125"/>
<dbReference type="Proteomes" id="UP000502297">
    <property type="component" value="Chromosome"/>
</dbReference>
<dbReference type="EMBL" id="CP049801">
    <property type="protein sequence ID" value="QIO06814.1"/>
    <property type="molecule type" value="Genomic_DNA"/>
</dbReference>
<sequence length="280" mass="32167">MGYVVFLVIATVLGGGIPGFLIGLGLIAFWMWTGSMGTSNQNNQSENHSNPHQNQYQSIRKLEACIDILCQFALKYEPHWTSEKVQFVKNSFIHLCETPEDQAYLRDRLKTENRPPLFQNIRTWANSRPPQNDLEVIYAKICILAVNTCHDFETIKRDCFSAGTSFGLSFHYCDDQLKQILLEREQHHQEYEQHHQGSDHSYDHASDRSSSHSEVERAAEILGISPNATRDEIQKAYRIKIKDFHPDRNVNVTDAVKQMLEQQAHLINSARDTLMKHIAS</sequence>
<keyword evidence="3" id="KW-1133">Transmembrane helix</keyword>
<keyword evidence="3" id="KW-0472">Membrane</keyword>
<gene>
    <name evidence="5" type="ORF">G8E00_13125</name>
</gene>
<dbReference type="InterPro" id="IPR001623">
    <property type="entry name" value="DnaJ_domain"/>
</dbReference>
<dbReference type="PROSITE" id="PS50076">
    <property type="entry name" value="DNAJ_2"/>
    <property type="match status" value="1"/>
</dbReference>
<dbReference type="Gene3D" id="1.10.287.110">
    <property type="entry name" value="DnaJ domain"/>
    <property type="match status" value="1"/>
</dbReference>
<dbReference type="PRINTS" id="PR00625">
    <property type="entry name" value="JDOMAIN"/>
</dbReference>
<dbReference type="CDD" id="cd06257">
    <property type="entry name" value="DnaJ"/>
    <property type="match status" value="1"/>
</dbReference>
<evidence type="ECO:0000259" key="4">
    <source>
        <dbReference type="PROSITE" id="PS50076"/>
    </source>
</evidence>
<dbReference type="InterPro" id="IPR036869">
    <property type="entry name" value="J_dom_sf"/>
</dbReference>